<reference evidence="1 2" key="1">
    <citation type="submission" date="2011-11" db="EMBL/GenBank/DDBJ databases">
        <title>The Genome Sequence of Myroides odoratimimus CIP 101113.</title>
        <authorList>
            <person name="Earl A."/>
            <person name="Ward D."/>
            <person name="Feldgarden M."/>
            <person name="Gevers D."/>
            <person name="Huys G."/>
            <person name="Young S.K."/>
            <person name="Zeng Q."/>
            <person name="Gargeya S."/>
            <person name="Fitzgerald M."/>
            <person name="Haas B."/>
            <person name="Abouelleil A."/>
            <person name="Alvarado L."/>
            <person name="Arachchi H.M."/>
            <person name="Berlin A."/>
            <person name="Brown A."/>
            <person name="Chapman S.B."/>
            <person name="Chen Z."/>
            <person name="Dunbar C."/>
            <person name="Freedman E."/>
            <person name="Gearin G."/>
            <person name="Goldberg J."/>
            <person name="Griggs A."/>
            <person name="Gujja S."/>
            <person name="Heiman D."/>
            <person name="Howarth C."/>
            <person name="Larson L."/>
            <person name="Lui A."/>
            <person name="MacDonald P.J.P."/>
            <person name="Montmayeur A."/>
            <person name="Murphy C."/>
            <person name="Neiman D."/>
            <person name="Pearson M."/>
            <person name="Priest M."/>
            <person name="Roberts A."/>
            <person name="Saif S."/>
            <person name="Shea T."/>
            <person name="Shenoy N."/>
            <person name="Sisk P."/>
            <person name="Stolte C."/>
            <person name="Sykes S."/>
            <person name="Wortman J."/>
            <person name="Nusbaum C."/>
            <person name="Birren B."/>
        </authorList>
    </citation>
    <scope>NUCLEOTIDE SEQUENCE [LARGE SCALE GENOMIC DNA]</scope>
    <source>
        <strain evidence="1 2">CIP 101113</strain>
    </source>
</reference>
<evidence type="ECO:0000313" key="1">
    <source>
        <dbReference type="EMBL" id="EHO14661.1"/>
    </source>
</evidence>
<gene>
    <name evidence="1" type="ORF">HMPREF9715_00546</name>
</gene>
<proteinExistence type="predicted"/>
<dbReference type="Proteomes" id="UP000004834">
    <property type="component" value="Unassembled WGS sequence"/>
</dbReference>
<dbReference type="EMBL" id="AGEE01000005">
    <property type="protein sequence ID" value="EHO14661.1"/>
    <property type="molecule type" value="Genomic_DNA"/>
</dbReference>
<protein>
    <submittedName>
        <fullName evidence="1">Uncharacterized protein</fullName>
    </submittedName>
</protein>
<sequence length="51" mass="5904">MSISLITIYTLNYNNKKTPIKNEILMGVFLYIKGLTKQILTLAHTDYLDNK</sequence>
<organism evidence="1 2">
    <name type="scientific">Myroides odoratimimus CIP 101113</name>
    <dbReference type="NCBI Taxonomy" id="883154"/>
    <lineage>
        <taxon>Bacteria</taxon>
        <taxon>Pseudomonadati</taxon>
        <taxon>Bacteroidota</taxon>
        <taxon>Flavobacteriia</taxon>
        <taxon>Flavobacteriales</taxon>
        <taxon>Flavobacteriaceae</taxon>
        <taxon>Myroides</taxon>
    </lineage>
</organism>
<comment type="caution">
    <text evidence="1">The sequence shown here is derived from an EMBL/GenBank/DDBJ whole genome shotgun (WGS) entry which is preliminary data.</text>
</comment>
<name>A0AAV3F5Z8_9FLAO</name>
<evidence type="ECO:0000313" key="2">
    <source>
        <dbReference type="Proteomes" id="UP000004834"/>
    </source>
</evidence>
<accession>A0AAV3F5Z8</accession>
<dbReference type="AlphaFoldDB" id="A0AAV3F5Z8"/>